<dbReference type="Proteomes" id="UP000244128">
    <property type="component" value="Unassembled WGS sequence"/>
</dbReference>
<dbReference type="RefSeq" id="WP_107804236.1">
    <property type="nucleotide sequence ID" value="NZ_QAOI01000031.1"/>
</dbReference>
<evidence type="ECO:0000313" key="1">
    <source>
        <dbReference type="EMBL" id="PTQ70822.1"/>
    </source>
</evidence>
<dbReference type="EMBL" id="QAOI01000031">
    <property type="protein sequence ID" value="PTQ70822.1"/>
    <property type="molecule type" value="Genomic_DNA"/>
</dbReference>
<protein>
    <submittedName>
        <fullName evidence="1">Uncharacterized protein</fullName>
    </submittedName>
</protein>
<proteinExistence type="predicted"/>
<organism evidence="1 2">
    <name type="scientific">Nitrosomonas oligotropha</name>
    <dbReference type="NCBI Taxonomy" id="42354"/>
    <lineage>
        <taxon>Bacteria</taxon>
        <taxon>Pseudomonadati</taxon>
        <taxon>Pseudomonadota</taxon>
        <taxon>Betaproteobacteria</taxon>
        <taxon>Nitrosomonadales</taxon>
        <taxon>Nitrosomonadaceae</taxon>
        <taxon>Nitrosomonas</taxon>
    </lineage>
</organism>
<sequence length="77" mass="8845">MSEDFKWTDDDSVCISKVNAVAVYVNVRNEVVIRQQDDLGDDDQLIIIPLEHVDALIFKLKQVVKELKESLEEPSEE</sequence>
<gene>
    <name evidence="1" type="ORF">C8R26_1318</name>
</gene>
<dbReference type="AlphaFoldDB" id="A0A2T5HGX8"/>
<accession>A0A2T5HGX8</accession>
<comment type="caution">
    <text evidence="1">The sequence shown here is derived from an EMBL/GenBank/DDBJ whole genome shotgun (WGS) entry which is preliminary data.</text>
</comment>
<evidence type="ECO:0000313" key="2">
    <source>
        <dbReference type="Proteomes" id="UP000244128"/>
    </source>
</evidence>
<reference evidence="1 2" key="1">
    <citation type="submission" date="2018-04" db="EMBL/GenBank/DDBJ databases">
        <title>Active sludge and wastewater microbial communities from Klosterneuburg, Austria.</title>
        <authorList>
            <person name="Wagner M."/>
        </authorList>
    </citation>
    <scope>NUCLEOTIDE SEQUENCE [LARGE SCALE GENOMIC DNA]</scope>
    <source>
        <strain evidence="1 2">Nm49</strain>
    </source>
</reference>
<name>A0A2T5HGX8_9PROT</name>